<dbReference type="EMBL" id="JACTNZ010000005">
    <property type="protein sequence ID" value="KAG5549095.1"/>
    <property type="molecule type" value="Genomic_DNA"/>
</dbReference>
<feature type="region of interest" description="Disordered" evidence="1">
    <location>
        <begin position="476"/>
        <end position="496"/>
    </location>
</feature>
<sequence length="496" mass="54860">MAVLIAKMAKLEETVSKVEKIGAGGLDMDRLCPFPNARLPERFKMPDFVKFDGSGDPKTHLLAYHSAMKLHRIEEETMAQLFPQTLTGPAFQWFLSLDLSKRKNWVDIGAAFNSQYSYNVQLKMTTRELESTKMGAKEPFADFIQRWRAKAAKMTDRPSEKDQIRIISRNLQPDFAKNLVLVQGANWETFFDSGLAIEEALQNGVIPRTEAAPASSTSKSKPRVYTGSSTALFGGSSYANATTASNTATTHSSSHTADVNQVQAPQKPRNRNQPRVFANFEAPLSAVLEKLAKSGHLRPLAPTPLPQNPPPSHNPNAFYAYHQMPSHYTDSCYRLRHAIQDLVDNGTLPNPPSKPNVISNSLPKHHNQVGQISLSSTITSPNSTIFNPTDHITPADQPKPVVPVPLELEVLNINLEKGESSKSRTPLEHLRDNVTILNDVFRDLQSDTTFTAQLLPGSIATNPFFTITWTALDGTPIQRTRPASTVAHPPEPELDM</sequence>
<organism evidence="3 4">
    <name type="scientific">Rhododendron griersonianum</name>
    <dbReference type="NCBI Taxonomy" id="479676"/>
    <lineage>
        <taxon>Eukaryota</taxon>
        <taxon>Viridiplantae</taxon>
        <taxon>Streptophyta</taxon>
        <taxon>Embryophyta</taxon>
        <taxon>Tracheophyta</taxon>
        <taxon>Spermatophyta</taxon>
        <taxon>Magnoliopsida</taxon>
        <taxon>eudicotyledons</taxon>
        <taxon>Gunneridae</taxon>
        <taxon>Pentapetalae</taxon>
        <taxon>asterids</taxon>
        <taxon>Ericales</taxon>
        <taxon>Ericaceae</taxon>
        <taxon>Ericoideae</taxon>
        <taxon>Rhodoreae</taxon>
        <taxon>Rhododendron</taxon>
    </lineage>
</organism>
<gene>
    <name evidence="3" type="ORF">RHGRI_014462</name>
</gene>
<keyword evidence="4" id="KW-1185">Reference proteome</keyword>
<protein>
    <recommendedName>
        <fullName evidence="2">Retrotransposon gag domain-containing protein</fullName>
    </recommendedName>
</protein>
<evidence type="ECO:0000313" key="3">
    <source>
        <dbReference type="EMBL" id="KAG5549095.1"/>
    </source>
</evidence>
<dbReference type="AlphaFoldDB" id="A0AAV6K9R5"/>
<accession>A0AAV6K9R5</accession>
<feature type="region of interest" description="Disordered" evidence="1">
    <location>
        <begin position="242"/>
        <end position="273"/>
    </location>
</feature>
<dbReference type="Proteomes" id="UP000823749">
    <property type="component" value="Chromosome 5"/>
</dbReference>
<feature type="domain" description="Retrotransposon gag" evidence="2">
    <location>
        <begin position="81"/>
        <end position="167"/>
    </location>
</feature>
<proteinExistence type="predicted"/>
<dbReference type="InterPro" id="IPR005162">
    <property type="entry name" value="Retrotrans_gag_dom"/>
</dbReference>
<comment type="caution">
    <text evidence="3">The sequence shown here is derived from an EMBL/GenBank/DDBJ whole genome shotgun (WGS) entry which is preliminary data.</text>
</comment>
<dbReference type="Pfam" id="PF03732">
    <property type="entry name" value="Retrotrans_gag"/>
    <property type="match status" value="1"/>
</dbReference>
<evidence type="ECO:0000259" key="2">
    <source>
        <dbReference type="Pfam" id="PF03732"/>
    </source>
</evidence>
<name>A0AAV6K9R5_9ERIC</name>
<feature type="compositionally biased region" description="Low complexity" evidence="1">
    <location>
        <begin position="242"/>
        <end position="257"/>
    </location>
</feature>
<reference evidence="3" key="1">
    <citation type="submission" date="2020-08" db="EMBL/GenBank/DDBJ databases">
        <title>Plant Genome Project.</title>
        <authorList>
            <person name="Zhang R.-G."/>
        </authorList>
    </citation>
    <scope>NUCLEOTIDE SEQUENCE</scope>
    <source>
        <strain evidence="3">WSP0</strain>
        <tissue evidence="3">Leaf</tissue>
    </source>
</reference>
<evidence type="ECO:0000256" key="1">
    <source>
        <dbReference type="SAM" id="MobiDB-lite"/>
    </source>
</evidence>
<dbReference type="PANTHER" id="PTHR33223">
    <property type="entry name" value="CCHC-TYPE DOMAIN-CONTAINING PROTEIN"/>
    <property type="match status" value="1"/>
</dbReference>
<dbReference type="PANTHER" id="PTHR33223:SF8">
    <property type="entry name" value="OS04G0172440 PROTEIN"/>
    <property type="match status" value="1"/>
</dbReference>
<evidence type="ECO:0000313" key="4">
    <source>
        <dbReference type="Proteomes" id="UP000823749"/>
    </source>
</evidence>